<dbReference type="AlphaFoldDB" id="A0A841BZC9"/>
<dbReference type="Pfam" id="PF08002">
    <property type="entry name" value="DUF1697"/>
    <property type="match status" value="1"/>
</dbReference>
<sequence>MTRYAVLLRGINVGGNKKIAMADLRALLTGLGFTDVATLLQSGNAVITAAGKDPAKLAAQIEKAIADQFDMQVSCLIRTGPELRRVIAEDPFGEVVTNPSRYMVIFLSGDPDPEWLQGIDSAAYAPDEFRLGKHHEIYLWLPDGAADSKLSVVLMNKKSGVIGSARNWNTVTKLAAMLAE</sequence>
<reference evidence="1 2" key="1">
    <citation type="submission" date="2020-08" db="EMBL/GenBank/DDBJ databases">
        <title>Sequencing the genomes of 1000 actinobacteria strains.</title>
        <authorList>
            <person name="Klenk H.-P."/>
        </authorList>
    </citation>
    <scope>NUCLEOTIDE SEQUENCE [LARGE SCALE GENOMIC DNA]</scope>
    <source>
        <strain evidence="1 2">DSM 45362</strain>
    </source>
</reference>
<comment type="caution">
    <text evidence="1">The sequence shown here is derived from an EMBL/GenBank/DDBJ whole genome shotgun (WGS) entry which is preliminary data.</text>
</comment>
<organism evidence="1 2">
    <name type="scientific">Allocatelliglobosispora scoriae</name>
    <dbReference type="NCBI Taxonomy" id="643052"/>
    <lineage>
        <taxon>Bacteria</taxon>
        <taxon>Bacillati</taxon>
        <taxon>Actinomycetota</taxon>
        <taxon>Actinomycetes</taxon>
        <taxon>Micromonosporales</taxon>
        <taxon>Micromonosporaceae</taxon>
        <taxon>Allocatelliglobosispora</taxon>
    </lineage>
</organism>
<dbReference type="Proteomes" id="UP000587527">
    <property type="component" value="Unassembled WGS sequence"/>
</dbReference>
<protein>
    <submittedName>
        <fullName evidence="1">Uncharacterized protein (DUF1697 family)</fullName>
    </submittedName>
</protein>
<dbReference type="PIRSF" id="PIRSF008502">
    <property type="entry name" value="UCP008502"/>
    <property type="match status" value="1"/>
</dbReference>
<proteinExistence type="predicted"/>
<dbReference type="PANTHER" id="PTHR36439">
    <property type="entry name" value="BLL4334 PROTEIN"/>
    <property type="match status" value="1"/>
</dbReference>
<gene>
    <name evidence="1" type="ORF">F4553_005883</name>
</gene>
<dbReference type="RefSeq" id="WP_184842096.1">
    <property type="nucleotide sequence ID" value="NZ_JACHMN010000003.1"/>
</dbReference>
<dbReference type="Gene3D" id="3.30.70.1280">
    <property type="entry name" value="SP0830-like domains"/>
    <property type="match status" value="1"/>
</dbReference>
<dbReference type="InterPro" id="IPR012545">
    <property type="entry name" value="DUF1697"/>
</dbReference>
<name>A0A841BZC9_9ACTN</name>
<dbReference type="SUPFAM" id="SSF160379">
    <property type="entry name" value="SP0830-like"/>
    <property type="match status" value="1"/>
</dbReference>
<accession>A0A841BZC9</accession>
<dbReference type="EMBL" id="JACHMN010000003">
    <property type="protein sequence ID" value="MBB5872449.1"/>
    <property type="molecule type" value="Genomic_DNA"/>
</dbReference>
<evidence type="ECO:0000313" key="2">
    <source>
        <dbReference type="Proteomes" id="UP000587527"/>
    </source>
</evidence>
<dbReference type="PANTHER" id="PTHR36439:SF1">
    <property type="entry name" value="DUF1697 DOMAIN-CONTAINING PROTEIN"/>
    <property type="match status" value="1"/>
</dbReference>
<keyword evidence="2" id="KW-1185">Reference proteome</keyword>
<evidence type="ECO:0000313" key="1">
    <source>
        <dbReference type="EMBL" id="MBB5872449.1"/>
    </source>
</evidence>